<evidence type="ECO:0000313" key="3">
    <source>
        <dbReference type="Proteomes" id="UP000271162"/>
    </source>
</evidence>
<evidence type="ECO:0000256" key="1">
    <source>
        <dbReference type="SAM" id="MobiDB-lite"/>
    </source>
</evidence>
<feature type="region of interest" description="Disordered" evidence="1">
    <location>
        <begin position="1"/>
        <end position="20"/>
    </location>
</feature>
<accession>A0A0N4YV11</accession>
<reference evidence="2 3" key="2">
    <citation type="submission" date="2018-11" db="EMBL/GenBank/DDBJ databases">
        <authorList>
            <consortium name="Pathogen Informatics"/>
        </authorList>
    </citation>
    <scope>NUCLEOTIDE SEQUENCE [LARGE SCALE GENOMIC DNA]</scope>
</reference>
<reference evidence="4" key="1">
    <citation type="submission" date="2017-02" db="UniProtKB">
        <authorList>
            <consortium name="WormBaseParasite"/>
        </authorList>
    </citation>
    <scope>IDENTIFICATION</scope>
</reference>
<dbReference type="Proteomes" id="UP000271162">
    <property type="component" value="Unassembled WGS sequence"/>
</dbReference>
<dbReference type="WBParaSite" id="NBR_0002108301-mRNA-1">
    <property type="protein sequence ID" value="NBR_0002108301-mRNA-1"/>
    <property type="gene ID" value="NBR_0002108301"/>
</dbReference>
<evidence type="ECO:0000313" key="2">
    <source>
        <dbReference type="EMBL" id="VDL84827.1"/>
    </source>
</evidence>
<gene>
    <name evidence="2" type="ORF">NBR_LOCUS21086</name>
</gene>
<evidence type="ECO:0000313" key="4">
    <source>
        <dbReference type="WBParaSite" id="NBR_0002108301-mRNA-1"/>
    </source>
</evidence>
<proteinExistence type="predicted"/>
<keyword evidence="3" id="KW-1185">Reference proteome</keyword>
<feature type="compositionally biased region" description="Polar residues" evidence="1">
    <location>
        <begin position="1"/>
        <end position="11"/>
    </location>
</feature>
<sequence length="131" mass="15170">MMLNLNSIGQNEENDHQPRCPVEGWASEKHGRRLRDEMLFPAHSVISAQILSDLRHFTYIISQTYRQFCAPVFRPCLAYAWVAAGYVDDHPGPFTTPTDYAFNEEEVVMPCQGREESRWLKIMSYIVSTTR</sequence>
<protein>
    <submittedName>
        <fullName evidence="4">Rit1_C domain-containing protein</fullName>
    </submittedName>
</protein>
<organism evidence="4">
    <name type="scientific">Nippostrongylus brasiliensis</name>
    <name type="common">Rat hookworm</name>
    <dbReference type="NCBI Taxonomy" id="27835"/>
    <lineage>
        <taxon>Eukaryota</taxon>
        <taxon>Metazoa</taxon>
        <taxon>Ecdysozoa</taxon>
        <taxon>Nematoda</taxon>
        <taxon>Chromadorea</taxon>
        <taxon>Rhabditida</taxon>
        <taxon>Rhabditina</taxon>
        <taxon>Rhabditomorpha</taxon>
        <taxon>Strongyloidea</taxon>
        <taxon>Heligmosomidae</taxon>
        <taxon>Nippostrongylus</taxon>
    </lineage>
</organism>
<dbReference type="EMBL" id="UYSL01025892">
    <property type="protein sequence ID" value="VDL84827.1"/>
    <property type="molecule type" value="Genomic_DNA"/>
</dbReference>
<dbReference type="AlphaFoldDB" id="A0A0N4YV11"/>
<name>A0A0N4YV11_NIPBR</name>